<dbReference type="PANTHER" id="PTHR22743:SF165">
    <property type="entry name" value="BTB AND MATH DOMAIN CONTAINING-RELATED"/>
    <property type="match status" value="1"/>
</dbReference>
<dbReference type="HOGENOM" id="CLU_051249_1_0_1"/>
<dbReference type="InterPro" id="IPR002083">
    <property type="entry name" value="MATH/TRAF_dom"/>
</dbReference>
<dbReference type="InterPro" id="IPR011333">
    <property type="entry name" value="SKP1/BTB/POZ_sf"/>
</dbReference>
<dbReference type="Gene3D" id="2.60.210.10">
    <property type="entry name" value="Apoptosis, Tumor Necrosis Factor Receptor Associated Protein 2, Chain A"/>
    <property type="match status" value="1"/>
</dbReference>
<name>Q9N5Q1_CAEEL</name>
<dbReference type="SUPFAM" id="SSF49599">
    <property type="entry name" value="TRAF domain-like"/>
    <property type="match status" value="1"/>
</dbReference>
<dbReference type="SMR" id="Q9N5Q1"/>
<dbReference type="SMART" id="SM00061">
    <property type="entry name" value="MATH"/>
    <property type="match status" value="1"/>
</dbReference>
<dbReference type="InterPro" id="IPR052664">
    <property type="entry name" value="BTB-MATH_domain_protein"/>
</dbReference>
<dbReference type="Bgee" id="WBGene00019138">
    <property type="expression patterns" value="Expressed in germ line (C elegans) and 3 other cell types or tissues"/>
</dbReference>
<dbReference type="CDD" id="cd00121">
    <property type="entry name" value="MATH"/>
    <property type="match status" value="1"/>
</dbReference>
<dbReference type="OMA" id="THFRNEE"/>
<dbReference type="Proteomes" id="UP000001940">
    <property type="component" value="Chromosome II"/>
</dbReference>
<evidence type="ECO:0000259" key="1">
    <source>
        <dbReference type="PROSITE" id="PS50097"/>
    </source>
</evidence>
<evidence type="ECO:0000313" key="2">
    <source>
        <dbReference type="EMBL" id="CCD61288.1"/>
    </source>
</evidence>
<dbReference type="InterPro" id="IPR008974">
    <property type="entry name" value="TRAF-like"/>
</dbReference>
<dbReference type="Gene3D" id="3.30.710.10">
    <property type="entry name" value="Potassium Channel Kv1.1, Chain A"/>
    <property type="match status" value="1"/>
</dbReference>
<proteinExistence type="predicted"/>
<dbReference type="OrthoDB" id="437903at2759"/>
<feature type="domain" description="BTB" evidence="1">
    <location>
        <begin position="149"/>
        <end position="208"/>
    </location>
</feature>
<dbReference type="GeneID" id="186647"/>
<gene>
    <name evidence="2 4" type="primary">bath-21</name>
    <name evidence="2" type="ORF">CELE_F59H6.8</name>
    <name evidence="4" type="ORF">F59H6.8</name>
</gene>
<dbReference type="PhylomeDB" id="Q9N5Q1"/>
<protein>
    <submittedName>
        <fullName evidence="2">BTB domain-containing protein</fullName>
    </submittedName>
</protein>
<dbReference type="FunCoup" id="Q9N5Q1">
    <property type="interactions" value="21"/>
</dbReference>
<dbReference type="AlphaFoldDB" id="Q9N5Q1"/>
<dbReference type="SMART" id="SM00225">
    <property type="entry name" value="BTB"/>
    <property type="match status" value="1"/>
</dbReference>
<dbReference type="PROSITE" id="PS50097">
    <property type="entry name" value="BTB"/>
    <property type="match status" value="1"/>
</dbReference>
<dbReference type="STRING" id="6239.F59H6.8.1"/>
<dbReference type="AGR" id="WB:WBGene00019138"/>
<keyword evidence="3" id="KW-1185">Reference proteome</keyword>
<dbReference type="PANTHER" id="PTHR22743">
    <property type="entry name" value="MEPRIN/TRAF-LIKE MATH FAMILY-C.ELEGANS"/>
    <property type="match status" value="1"/>
</dbReference>
<sequence length="270" mass="30951">MVKKEFQLTHIFKNVSKLKVGKFAWTPMKEHFNVSWQIAITRTHFRNEEKMEIQVGCQKLTKDDVPAGVEGEFTIKLTNSSGISTSKSSRLKLVKNGGLGFLKIVWKVMQDEYLIDDSIIIEATVKITKMTGISKKPLKCFDQSKEKFSDVILAVGDQKFFVLRKFLASHSTFFESRFLGNFDEADKSEVTLRDIDSADFQNLLEVLYGEPAIDDDTVDGILHLAHMYDIPLPIRKCEEFLIEVSEKSMKDQLVLAKQYQLEKLKVKKKT</sequence>
<accession>Q9N5Q1</accession>
<dbReference type="KEGG" id="cel:CELE_F59H6.8"/>
<reference evidence="2 3" key="1">
    <citation type="journal article" date="1998" name="Science">
        <title>Genome sequence of the nematode C. elegans: a platform for investigating biology.</title>
        <authorList>
            <consortium name="The C. elegans sequencing consortium"/>
            <person name="Sulson J.E."/>
            <person name="Waterston R."/>
        </authorList>
    </citation>
    <scope>NUCLEOTIDE SEQUENCE [LARGE SCALE GENOMIC DNA]</scope>
    <source>
        <strain evidence="2 3">Bristol N2</strain>
    </source>
</reference>
<dbReference type="UCSC" id="F59H6.8">
    <property type="organism name" value="c. elegans"/>
</dbReference>
<dbReference type="RefSeq" id="NP_494155.1">
    <property type="nucleotide sequence ID" value="NM_061754.3"/>
</dbReference>
<dbReference type="Pfam" id="PF00651">
    <property type="entry name" value="BTB"/>
    <property type="match status" value="1"/>
</dbReference>
<evidence type="ECO:0000313" key="3">
    <source>
        <dbReference type="Proteomes" id="UP000001940"/>
    </source>
</evidence>
<dbReference type="CTD" id="186647"/>
<dbReference type="CDD" id="cd18186">
    <property type="entry name" value="BTB_POZ_ZBTB_KLHL-like"/>
    <property type="match status" value="1"/>
</dbReference>
<dbReference type="Pfam" id="PF00917">
    <property type="entry name" value="MATH"/>
    <property type="match status" value="1"/>
</dbReference>
<dbReference type="InParanoid" id="Q9N5Q1"/>
<evidence type="ECO:0000313" key="4">
    <source>
        <dbReference type="WormBase" id="F59H6.8"/>
    </source>
</evidence>
<dbReference type="PaxDb" id="6239-F59H6.8"/>
<dbReference type="SUPFAM" id="SSF54695">
    <property type="entry name" value="POZ domain"/>
    <property type="match status" value="1"/>
</dbReference>
<organism evidence="2 3">
    <name type="scientific">Caenorhabditis elegans</name>
    <dbReference type="NCBI Taxonomy" id="6239"/>
    <lineage>
        <taxon>Eukaryota</taxon>
        <taxon>Metazoa</taxon>
        <taxon>Ecdysozoa</taxon>
        <taxon>Nematoda</taxon>
        <taxon>Chromadorea</taxon>
        <taxon>Rhabditida</taxon>
        <taxon>Rhabditina</taxon>
        <taxon>Rhabditomorpha</taxon>
        <taxon>Rhabditoidea</taxon>
        <taxon>Rhabditidae</taxon>
        <taxon>Peloderinae</taxon>
        <taxon>Caenorhabditis</taxon>
    </lineage>
</organism>
<dbReference type="EMBL" id="BX284602">
    <property type="protein sequence ID" value="CCD61288.1"/>
    <property type="molecule type" value="Genomic_DNA"/>
</dbReference>
<dbReference type="WormBase" id="F59H6.8">
    <property type="protein sequence ID" value="CE20914"/>
    <property type="gene ID" value="WBGene00019138"/>
    <property type="gene designation" value="bath-21"/>
</dbReference>
<dbReference type="InterPro" id="IPR000210">
    <property type="entry name" value="BTB/POZ_dom"/>
</dbReference>